<dbReference type="Proteomes" id="UP000831701">
    <property type="component" value="Chromosome 22"/>
</dbReference>
<proteinExistence type="predicted"/>
<name>A0ACB8VG35_9TELE</name>
<comment type="caution">
    <text evidence="1">The sequence shown here is derived from an EMBL/GenBank/DDBJ whole genome shotgun (WGS) entry which is preliminary data.</text>
</comment>
<evidence type="ECO:0000313" key="1">
    <source>
        <dbReference type="EMBL" id="KAI3353872.1"/>
    </source>
</evidence>
<evidence type="ECO:0000313" key="2">
    <source>
        <dbReference type="Proteomes" id="UP000831701"/>
    </source>
</evidence>
<gene>
    <name evidence="1" type="ORF">L3Q82_005085</name>
</gene>
<organism evidence="1 2">
    <name type="scientific">Scortum barcoo</name>
    <name type="common">barcoo grunter</name>
    <dbReference type="NCBI Taxonomy" id="214431"/>
    <lineage>
        <taxon>Eukaryota</taxon>
        <taxon>Metazoa</taxon>
        <taxon>Chordata</taxon>
        <taxon>Craniata</taxon>
        <taxon>Vertebrata</taxon>
        <taxon>Euteleostomi</taxon>
        <taxon>Actinopterygii</taxon>
        <taxon>Neopterygii</taxon>
        <taxon>Teleostei</taxon>
        <taxon>Neoteleostei</taxon>
        <taxon>Acanthomorphata</taxon>
        <taxon>Eupercaria</taxon>
        <taxon>Centrarchiformes</taxon>
        <taxon>Terapontoidei</taxon>
        <taxon>Terapontidae</taxon>
        <taxon>Scortum</taxon>
    </lineage>
</organism>
<dbReference type="EMBL" id="CM041552">
    <property type="protein sequence ID" value="KAI3353872.1"/>
    <property type="molecule type" value="Genomic_DNA"/>
</dbReference>
<protein>
    <submittedName>
        <fullName evidence="1">Uncharacterized protein</fullName>
    </submittedName>
</protein>
<sequence length="574" mass="63941">MMAKLSSLLNNTSHPLQDTLTALGSSFSERLLHPRCVKERPSKSFTDATLTNRRSSPSLPLGHPAGVHLFAYRRLPTTPVRLHTRRKEEEIEASPEARQISFNNISNSNDSRCMSKAHRNFIIIISSNDRGCMSIAYKDIIITISSSSNNTSIPDANVELPDFSTVRADRDTKACGKRKGGGLALEFSHAIVVVVYIPPRADAEAACDVIHSAVAKLQTQHPEALVLISGDFNHATLDNTLAAFHQYVDCNTRGKRTLDLMYANVKDAYRATPLPALGKADHNLVLLKPHYTPRVRRLPTTTRSFRKWSPEAEQALKDCFETTDWEALQGSHNENMEEMVDCTTDYINFCMDTVVPVRSVRCFANNKPWITSDIKGLLNQKKKAFKDGDTQELKQIQKELRVQLREAKEQYRKKIEQRMQNNNMRVVWEGMKTITGCSSKRGAPIEGDVGRANQLNQFFNRFDHPNPFTPLITAAPTLLLPQAVTSKKEDTSSSSPPHTIHDDHSCSGLWRAEEAAPQQSCRSRWSITATSEGLCEGAGTPPPAHIQPELGTGEGSPAVEDILHHSSPQETTSW</sequence>
<accession>A0ACB8VG35</accession>
<keyword evidence="2" id="KW-1185">Reference proteome</keyword>
<reference evidence="1" key="1">
    <citation type="submission" date="2022-04" db="EMBL/GenBank/DDBJ databases">
        <title>Jade perch genome.</title>
        <authorList>
            <person name="Chao B."/>
        </authorList>
    </citation>
    <scope>NUCLEOTIDE SEQUENCE</scope>
    <source>
        <strain evidence="1">CB-2022</strain>
    </source>
</reference>